<dbReference type="RefSeq" id="XP_030379118.1">
    <property type="nucleotide sequence ID" value="XM_030523258.1"/>
</dbReference>
<evidence type="ECO:0000313" key="7">
    <source>
        <dbReference type="RefSeq" id="XP_030379117.1"/>
    </source>
</evidence>
<feature type="compositionally biased region" description="Low complexity" evidence="1">
    <location>
        <begin position="675"/>
        <end position="694"/>
    </location>
</feature>
<dbReference type="AlphaFoldDB" id="A0A6J2TW40"/>
<dbReference type="RefSeq" id="XP_030379116.1">
    <property type="nucleotide sequence ID" value="XM_030523256.1"/>
</dbReference>
<gene>
    <name evidence="3 4 5 6 7 8" type="primary">LOC115627543</name>
</gene>
<feature type="compositionally biased region" description="Polar residues" evidence="1">
    <location>
        <begin position="623"/>
        <end position="637"/>
    </location>
</feature>
<evidence type="ECO:0000256" key="1">
    <source>
        <dbReference type="SAM" id="MobiDB-lite"/>
    </source>
</evidence>
<dbReference type="RefSeq" id="XP_030379112.1">
    <property type="nucleotide sequence ID" value="XM_030523252.1"/>
</dbReference>
<feature type="compositionally biased region" description="Polar residues" evidence="1">
    <location>
        <begin position="660"/>
        <end position="674"/>
    </location>
</feature>
<evidence type="ECO:0000313" key="8">
    <source>
        <dbReference type="RefSeq" id="XP_030379118.1"/>
    </source>
</evidence>
<sequence length="1116" mass="121935">MNDPTIGSSSPHWACLMAAGRIPNGHYQPEYPQGIVENNAFTAMPPNNLGLQQQPQTSVVGPSPSPAPATQLWPVAAPLATYSGLLQQQQTQVQQLQGRLQAQTQLQHPIQPHTPKSEIPLGGASSTAQLSGSRVPVSVHSTVRMSPYAPVFYPMGSNYGTTSRSSAQEPPVQTASARSCNREFDYNIGQHSSPTPSLFGLDNNEPNQNSFGLGMNLRAPSTPTGGSANRGVTLQGESLREAWRESWREFQLDIQRERERESECERDRVRDSERELDLEQERDRNAWMEDLNEIQRLPVPPLDQWSSYSNRNNRNQLLSMEGSGLSEVAQQDEPNHQHYPPLDDFGTDLDFCGIARDEYLGTLRNLVIRANDMLLPLLRGGFANLTASQIAAYTSAILNAPPLHPSLFMPANIPRPWLDNWELPAHHPQSLTPEDLARINERPEMSDGSTQTEFRCYCMQPLGSAARPATIYDIGPRIAPPPPPQPFGGWWARTIPVPLHPLGGPLRFPEPIPNGSAGPGPSGPRYGFGFNYNAPMPCRFGPIGSGRPSHRNKMKTNTQPPVHPGQAFQPFQQSLLPLPLQFPQLPTLQVEPRLLSEAQLPLKSTMDGNEKTFGDIEEIITNSTSVPQIGSEQATQLDRSRDTASTDLSTTLNSSDSHNTKQIKNNTSESNITKAPNIAIKPSIKKNNSSSSDTTDIDAIRLPITSGKSGKLNESRDNASRDRDRRALSHMDSSRNKDHNSNKSELLQTPCKSERSSKVHKSRHAKDRKASPTKGNATPSRVNSLKKNATLDHICGTRSTNTRASANLRKSRTSNFIIGSKADNSNGDSSPRVEYPITKSITNLTSNTLTNTMANPRNKTLSAGLKPYETSDVRPTTGKNKKNGSTSQDSRSALRFESDDHEGMLLSSAAKMLTVDIDRDPERNFSGSALEASAPSLSENGFQGNSSANILASSVLCVAKMLADDMDNTVPNNLNTNVMVNPRVLVDGNIIPTMTPNLNNNNKRNLSGNAKKTLSPEMYPTLKTSENNSFLPSVHLDPGSNNIMLPPAVHANYGCKNNDILDAPPSDTVNREANVSGIPSSPLDLLCTDIAAPLPINLLSYASQLQDNCNTNSYKK</sequence>
<proteinExistence type="predicted"/>
<evidence type="ECO:0000313" key="5">
    <source>
        <dbReference type="RefSeq" id="XP_030379114.1"/>
    </source>
</evidence>
<protein>
    <submittedName>
        <fullName evidence="3 4">Uncharacterized protein LOC115627543</fullName>
    </submittedName>
</protein>
<dbReference type="GeneID" id="115627543"/>
<feature type="region of interest" description="Disordered" evidence="1">
    <location>
        <begin position="623"/>
        <end position="790"/>
    </location>
</feature>
<dbReference type="RefSeq" id="XP_030379113.1">
    <property type="nucleotide sequence ID" value="XM_030523253.1"/>
</dbReference>
<feature type="region of interest" description="Disordered" evidence="1">
    <location>
        <begin position="188"/>
        <end position="232"/>
    </location>
</feature>
<feature type="region of interest" description="Disordered" evidence="1">
    <location>
        <begin position="848"/>
        <end position="896"/>
    </location>
</feature>
<feature type="compositionally biased region" description="Low complexity" evidence="1">
    <location>
        <begin position="645"/>
        <end position="657"/>
    </location>
</feature>
<dbReference type="OrthoDB" id="7873298at2759"/>
<reference evidence="3 4" key="1">
    <citation type="submission" date="2025-04" db="UniProtKB">
        <authorList>
            <consortium name="RefSeq"/>
        </authorList>
    </citation>
    <scope>IDENTIFICATION</scope>
    <source>
        <strain evidence="3 4">11010-0011.00</strain>
        <tissue evidence="3 4">Whole body</tissue>
    </source>
</reference>
<feature type="region of interest" description="Disordered" evidence="1">
    <location>
        <begin position="47"/>
        <end position="67"/>
    </location>
</feature>
<feature type="compositionally biased region" description="Low complexity" evidence="1">
    <location>
        <begin position="47"/>
        <end position="56"/>
    </location>
</feature>
<dbReference type="RefSeq" id="XP_030379114.1">
    <property type="nucleotide sequence ID" value="XM_030523254.1"/>
</dbReference>
<feature type="region of interest" description="Disordered" evidence="1">
    <location>
        <begin position="104"/>
        <end position="133"/>
    </location>
</feature>
<evidence type="ECO:0000313" key="3">
    <source>
        <dbReference type="RefSeq" id="XP_030379112.1"/>
    </source>
</evidence>
<feature type="compositionally biased region" description="Polar residues" evidence="1">
    <location>
        <begin position="773"/>
        <end position="787"/>
    </location>
</feature>
<evidence type="ECO:0000313" key="6">
    <source>
        <dbReference type="RefSeq" id="XP_030379116.1"/>
    </source>
</evidence>
<feature type="compositionally biased region" description="Polar residues" evidence="1">
    <location>
        <begin position="219"/>
        <end position="232"/>
    </location>
</feature>
<dbReference type="Proteomes" id="UP000504634">
    <property type="component" value="Unplaced"/>
</dbReference>
<keyword evidence="2" id="KW-1185">Reference proteome</keyword>
<accession>A0A6J2TW40</accession>
<feature type="compositionally biased region" description="Basic residues" evidence="1">
    <location>
        <begin position="758"/>
        <end position="767"/>
    </location>
</feature>
<name>A0A6J2TW40_DROLE</name>
<dbReference type="RefSeq" id="XP_030379117.1">
    <property type="nucleotide sequence ID" value="XM_030523257.1"/>
</dbReference>
<feature type="compositionally biased region" description="Polar residues" evidence="1">
    <location>
        <begin position="873"/>
        <end position="891"/>
    </location>
</feature>
<evidence type="ECO:0000313" key="4">
    <source>
        <dbReference type="RefSeq" id="XP_030379113.1"/>
    </source>
</evidence>
<feature type="region of interest" description="Disordered" evidence="1">
    <location>
        <begin position="256"/>
        <end position="276"/>
    </location>
</feature>
<evidence type="ECO:0000313" key="2">
    <source>
        <dbReference type="Proteomes" id="UP000504634"/>
    </source>
</evidence>
<feature type="compositionally biased region" description="Basic and acidic residues" evidence="1">
    <location>
        <begin position="711"/>
        <end position="742"/>
    </location>
</feature>
<organism evidence="2 7">
    <name type="scientific">Drosophila lebanonensis</name>
    <name type="common">Fruit fly</name>
    <name type="synonym">Scaptodrosophila lebanonensis</name>
    <dbReference type="NCBI Taxonomy" id="7225"/>
    <lineage>
        <taxon>Eukaryota</taxon>
        <taxon>Metazoa</taxon>
        <taxon>Ecdysozoa</taxon>
        <taxon>Arthropoda</taxon>
        <taxon>Hexapoda</taxon>
        <taxon>Insecta</taxon>
        <taxon>Pterygota</taxon>
        <taxon>Neoptera</taxon>
        <taxon>Endopterygota</taxon>
        <taxon>Diptera</taxon>
        <taxon>Brachycera</taxon>
        <taxon>Muscomorpha</taxon>
        <taxon>Ephydroidea</taxon>
        <taxon>Drosophilidae</taxon>
        <taxon>Scaptodrosophila</taxon>
    </lineage>
</organism>